<geneLocation type="mitochondrion" evidence="2"/>
<keyword evidence="3" id="KW-1185">Reference proteome</keyword>
<reference evidence="2 3" key="1">
    <citation type="journal article" date="2017" name="bioRxiv">
        <title>The Genomic Landscape Of Tree Rot In Phellinus noxius And Its Hymenochaetales Members.</title>
        <authorList>
            <person name="Chung C.-L."/>
            <person name="Lee J.T."/>
            <person name="Akiba M."/>
            <person name="Lee H.-H."/>
            <person name="Kuo T.-H."/>
            <person name="Liu D."/>
            <person name="Ke H.-M."/>
            <person name="Yokoi T."/>
            <person name="Roa M.B."/>
            <person name="Lu M.J."/>
            <person name="Chang Y.-Y."/>
            <person name="Ann P.-J."/>
            <person name="Tsai J.-N."/>
            <person name="Chen C.-Y."/>
            <person name="Tzean S.-S."/>
            <person name="Ota Y."/>
            <person name="Hattori T."/>
            <person name="Sahashi N."/>
            <person name="Liou R.-F."/>
            <person name="Kikuchi T."/>
            <person name="Tsai I.J."/>
        </authorList>
    </citation>
    <scope>NUCLEOTIDE SEQUENCE [LARGE SCALE GENOMIC DNA]</scope>
    <source>
        <strain evidence="2 3">FFPRI411160</strain>
    </source>
</reference>
<feature type="transmembrane region" description="Helical" evidence="1">
    <location>
        <begin position="6"/>
        <end position="27"/>
    </location>
</feature>
<gene>
    <name evidence="2" type="ORF">PNOK_m000056</name>
</gene>
<keyword evidence="1" id="KW-0812">Transmembrane</keyword>
<evidence type="ECO:0000313" key="3">
    <source>
        <dbReference type="Proteomes" id="UP000217199"/>
    </source>
</evidence>
<organism evidence="2 3">
    <name type="scientific">Pyrrhoderma noxium</name>
    <dbReference type="NCBI Taxonomy" id="2282107"/>
    <lineage>
        <taxon>Eukaryota</taxon>
        <taxon>Fungi</taxon>
        <taxon>Dikarya</taxon>
        <taxon>Basidiomycota</taxon>
        <taxon>Agaricomycotina</taxon>
        <taxon>Agaricomycetes</taxon>
        <taxon>Hymenochaetales</taxon>
        <taxon>Hymenochaetaceae</taxon>
        <taxon>Pyrrhoderma</taxon>
    </lineage>
</organism>
<dbReference type="EMBL" id="NBII01000013">
    <property type="protein sequence ID" value="TQF64773.1"/>
    <property type="molecule type" value="Genomic_DNA"/>
</dbReference>
<dbReference type="InParanoid" id="A0A541AXI3"/>
<feature type="transmembrane region" description="Helical" evidence="1">
    <location>
        <begin position="48"/>
        <end position="68"/>
    </location>
</feature>
<protein>
    <submittedName>
        <fullName evidence="2">Uncharacterized protein</fullName>
    </submittedName>
</protein>
<keyword evidence="1" id="KW-0472">Membrane</keyword>
<dbReference type="AlphaFoldDB" id="A0A541AXI3"/>
<feature type="transmembrane region" description="Helical" evidence="1">
    <location>
        <begin position="146"/>
        <end position="167"/>
    </location>
</feature>
<keyword evidence="1" id="KW-1133">Transmembrane helix</keyword>
<keyword evidence="2" id="KW-0496">Mitochondrion</keyword>
<name>A0A541AXI3_9AGAM</name>
<feature type="transmembrane region" description="Helical" evidence="1">
    <location>
        <begin position="116"/>
        <end position="134"/>
    </location>
</feature>
<dbReference type="EMBL" id="CM008263">
    <property type="protein sequence ID" value="TQF64773.1"/>
    <property type="molecule type" value="Genomic_DNA"/>
</dbReference>
<evidence type="ECO:0000256" key="1">
    <source>
        <dbReference type="SAM" id="Phobius"/>
    </source>
</evidence>
<proteinExistence type="predicted"/>
<accession>A0A541AXI3</accession>
<dbReference type="Proteomes" id="UP000217199">
    <property type="component" value="Mitochondrion MT"/>
</dbReference>
<sequence length="232" mass="27007">MVFIFLFTSMMKINYLNFIFGYIFNLFNEMKTNLNIITKGLILSAESIIKVLDGIIVVLIGIMLYVYLFALFASLVMCIIGFLIMSFIFMMKVYFMKNNVSKFTQSKYGKLLFKADWGNIHLVGIAKIIAIYFINLKYGQGCDPRILFICLTIFYVVLLVIYSNWFIEAIFNIQQGIFIIYEGLQNWNNSNYKNNINHNVDSNVVGKEDAIRFKNVIVRKIIERSAPTKKQY</sequence>
<feature type="transmembrane region" description="Helical" evidence="1">
    <location>
        <begin position="74"/>
        <end position="95"/>
    </location>
</feature>
<evidence type="ECO:0000313" key="2">
    <source>
        <dbReference type="EMBL" id="TQF64773.1"/>
    </source>
</evidence>
<comment type="caution">
    <text evidence="2">The sequence shown here is derived from an EMBL/GenBank/DDBJ whole genome shotgun (WGS) entry which is preliminary data.</text>
</comment>